<dbReference type="InterPro" id="IPR006164">
    <property type="entry name" value="DNA_bd_Ku70/Ku80"/>
</dbReference>
<dbReference type="Proteomes" id="UP000663854">
    <property type="component" value="Unassembled WGS sequence"/>
</dbReference>
<evidence type="ECO:0000256" key="18">
    <source>
        <dbReference type="ARBA" id="ARBA00023918"/>
    </source>
</evidence>
<keyword evidence="29" id="KW-1185">Reference proteome</keyword>
<dbReference type="GO" id="GO:0009116">
    <property type="term" value="P:nucleoside metabolic process"/>
    <property type="evidence" value="ECO:0007669"/>
    <property type="project" value="InterPro"/>
</dbReference>
<dbReference type="InterPro" id="IPR016194">
    <property type="entry name" value="SPOC-like_C_dom_sf"/>
</dbReference>
<dbReference type="NCBIfam" id="TIGR01697">
    <property type="entry name" value="PNPH-PUNA-XAPA"/>
    <property type="match status" value="1"/>
</dbReference>
<comment type="catalytic activity">
    <reaction evidence="19">
        <text>2'-deoxyguanosine + phosphate = 2-deoxy-alpha-D-ribose 1-phosphate + guanine</text>
        <dbReference type="Rhea" id="RHEA:27738"/>
        <dbReference type="ChEBI" id="CHEBI:16235"/>
        <dbReference type="ChEBI" id="CHEBI:17172"/>
        <dbReference type="ChEBI" id="CHEBI:43474"/>
        <dbReference type="ChEBI" id="CHEBI:57259"/>
        <dbReference type="EC" id="2.4.2.1"/>
    </reaction>
</comment>
<dbReference type="Gene3D" id="4.10.970.10">
    <property type="entry name" value="Ku70, bridge and pillars"/>
    <property type="match status" value="1"/>
</dbReference>
<feature type="domain" description="Ku" evidence="25">
    <location>
        <begin position="337"/>
        <end position="485"/>
    </location>
</feature>
<dbReference type="InterPro" id="IPR047087">
    <property type="entry name" value="KU70_core_dom"/>
</dbReference>
<comment type="catalytic activity">
    <reaction evidence="18">
        <text>inosine + phosphate = alpha-D-ribose 1-phosphate + hypoxanthine</text>
        <dbReference type="Rhea" id="RHEA:27646"/>
        <dbReference type="ChEBI" id="CHEBI:17368"/>
        <dbReference type="ChEBI" id="CHEBI:17596"/>
        <dbReference type="ChEBI" id="CHEBI:43474"/>
        <dbReference type="ChEBI" id="CHEBI:57720"/>
        <dbReference type="EC" id="2.4.2.1"/>
    </reaction>
</comment>
<dbReference type="InterPro" id="IPR011270">
    <property type="entry name" value="Pur_Nuc_Pase_Ino/Guo-sp"/>
</dbReference>
<comment type="similarity">
    <text evidence="4">Belongs to the PNP/MTAP phosphorylase family.</text>
</comment>
<evidence type="ECO:0000256" key="8">
    <source>
        <dbReference type="ARBA" id="ARBA00022679"/>
    </source>
</evidence>
<evidence type="ECO:0000259" key="25">
    <source>
        <dbReference type="SMART" id="SM00559"/>
    </source>
</evidence>
<evidence type="ECO:0000256" key="19">
    <source>
        <dbReference type="ARBA" id="ARBA00023929"/>
    </source>
</evidence>
<evidence type="ECO:0000256" key="23">
    <source>
        <dbReference type="ARBA" id="ARBA00033072"/>
    </source>
</evidence>
<keyword evidence="15" id="KW-0233">DNA recombination</keyword>
<evidence type="ECO:0000256" key="22">
    <source>
        <dbReference type="ARBA" id="ARBA00031036"/>
    </source>
</evidence>
<dbReference type="NCBIfam" id="NF006054">
    <property type="entry name" value="PRK08202.1"/>
    <property type="match status" value="1"/>
</dbReference>
<dbReference type="InterPro" id="IPR006165">
    <property type="entry name" value="Ku70"/>
</dbReference>
<evidence type="ECO:0000256" key="10">
    <source>
        <dbReference type="ARBA" id="ARBA00022763"/>
    </source>
</evidence>
<comment type="similarity">
    <text evidence="3">Belongs to the ku70 family.</text>
</comment>
<comment type="pathway">
    <text evidence="2">Purine metabolism; purine nucleoside salvage.</text>
</comment>
<evidence type="ECO:0000256" key="13">
    <source>
        <dbReference type="ARBA" id="ARBA00022840"/>
    </source>
</evidence>
<dbReference type="EMBL" id="CAJNOL010000425">
    <property type="protein sequence ID" value="CAF1058658.1"/>
    <property type="molecule type" value="Genomic_DNA"/>
</dbReference>
<dbReference type="GO" id="GO:0042162">
    <property type="term" value="F:telomeric DNA binding"/>
    <property type="evidence" value="ECO:0007669"/>
    <property type="project" value="InterPro"/>
</dbReference>
<dbReference type="GO" id="GO:0016787">
    <property type="term" value="F:hydrolase activity"/>
    <property type="evidence" value="ECO:0007669"/>
    <property type="project" value="UniProtKB-KW"/>
</dbReference>
<evidence type="ECO:0000256" key="4">
    <source>
        <dbReference type="ARBA" id="ARBA00006751"/>
    </source>
</evidence>
<comment type="catalytic activity">
    <reaction evidence="21">
        <text>guanosine + phosphate = alpha-D-ribose 1-phosphate + guanine</text>
        <dbReference type="Rhea" id="RHEA:13233"/>
        <dbReference type="ChEBI" id="CHEBI:16235"/>
        <dbReference type="ChEBI" id="CHEBI:16750"/>
        <dbReference type="ChEBI" id="CHEBI:43474"/>
        <dbReference type="ChEBI" id="CHEBI:57720"/>
        <dbReference type="EC" id="2.4.2.1"/>
    </reaction>
</comment>
<evidence type="ECO:0000256" key="12">
    <source>
        <dbReference type="ARBA" id="ARBA00022806"/>
    </source>
</evidence>
<comment type="catalytic activity">
    <reaction evidence="20">
        <text>2'-deoxyinosine + phosphate = 2-deoxy-alpha-D-ribose 1-phosphate + hypoxanthine</text>
        <dbReference type="Rhea" id="RHEA:27750"/>
        <dbReference type="ChEBI" id="CHEBI:17368"/>
        <dbReference type="ChEBI" id="CHEBI:28997"/>
        <dbReference type="ChEBI" id="CHEBI:43474"/>
        <dbReference type="ChEBI" id="CHEBI:57259"/>
        <dbReference type="EC" id="2.4.2.1"/>
    </reaction>
</comment>
<dbReference type="FunFam" id="2.40.290.10:FF:000001">
    <property type="entry name" value="X-ray repair cross complementing 6"/>
    <property type="match status" value="1"/>
</dbReference>
<keyword evidence="17" id="KW-0539">Nucleus</keyword>
<dbReference type="Gene3D" id="2.40.290.10">
    <property type="match status" value="1"/>
</dbReference>
<protein>
    <recommendedName>
        <fullName evidence="6">Purine nucleoside phosphorylase</fullName>
        <ecNumber evidence="5">2.4.2.1</ecNumber>
    </recommendedName>
    <alternativeName>
        <fullName evidence="23">Inosine phosphorylase</fullName>
    </alternativeName>
    <alternativeName>
        <fullName evidence="22">Inosine-guanosine phosphorylase</fullName>
    </alternativeName>
</protein>
<evidence type="ECO:0000256" key="3">
    <source>
        <dbReference type="ARBA" id="ARBA00005240"/>
    </source>
</evidence>
<dbReference type="SUPFAM" id="SSF100939">
    <property type="entry name" value="SPOC domain-like"/>
    <property type="match status" value="1"/>
</dbReference>
<organism evidence="26 28">
    <name type="scientific">Rotaria sordida</name>
    <dbReference type="NCBI Taxonomy" id="392033"/>
    <lineage>
        <taxon>Eukaryota</taxon>
        <taxon>Metazoa</taxon>
        <taxon>Spiralia</taxon>
        <taxon>Gnathifera</taxon>
        <taxon>Rotifera</taxon>
        <taxon>Eurotatoria</taxon>
        <taxon>Bdelloidea</taxon>
        <taxon>Philodinida</taxon>
        <taxon>Philodinidae</taxon>
        <taxon>Rotaria</taxon>
    </lineage>
</organism>
<dbReference type="CDD" id="cd09009">
    <property type="entry name" value="PNP-EcPNPII_like"/>
    <property type="match status" value="1"/>
</dbReference>
<evidence type="ECO:0000256" key="5">
    <source>
        <dbReference type="ARBA" id="ARBA00011886"/>
    </source>
</evidence>
<proteinExistence type="inferred from homology"/>
<dbReference type="Pfam" id="PF03730">
    <property type="entry name" value="Ku_C"/>
    <property type="match status" value="1"/>
</dbReference>
<dbReference type="AlphaFoldDB" id="A0A814FRI2"/>
<dbReference type="EMBL" id="CAJNOH010000285">
    <property type="protein sequence ID" value="CAF0984016.1"/>
    <property type="molecule type" value="Genomic_DNA"/>
</dbReference>
<dbReference type="GO" id="GO:0003684">
    <property type="term" value="F:damaged DNA binding"/>
    <property type="evidence" value="ECO:0007669"/>
    <property type="project" value="InterPro"/>
</dbReference>
<dbReference type="InterPro" id="IPR036465">
    <property type="entry name" value="vWFA_dom_sf"/>
</dbReference>
<evidence type="ECO:0000256" key="11">
    <source>
        <dbReference type="ARBA" id="ARBA00022801"/>
    </source>
</evidence>
<keyword evidence="9" id="KW-0547">Nucleotide-binding</keyword>
<dbReference type="EC" id="2.4.2.1" evidence="5"/>
<dbReference type="PANTHER" id="PTHR12604:SF2">
    <property type="entry name" value="X-RAY REPAIR CROSS-COMPLEMENTING PROTEIN 6"/>
    <property type="match status" value="1"/>
</dbReference>
<dbReference type="Pfam" id="PF02735">
    <property type="entry name" value="Ku"/>
    <property type="match status" value="1"/>
</dbReference>
<dbReference type="InterPro" id="IPR005160">
    <property type="entry name" value="Ku_C"/>
</dbReference>
<gene>
    <name evidence="27" type="ORF">JXQ802_LOCUS17049</name>
    <name evidence="26" type="ORF">PYM288_LOCUS13768</name>
</gene>
<dbReference type="GO" id="GO:0004731">
    <property type="term" value="F:purine-nucleoside phosphorylase activity"/>
    <property type="evidence" value="ECO:0007669"/>
    <property type="project" value="UniProtKB-EC"/>
</dbReference>
<dbReference type="InterPro" id="IPR000845">
    <property type="entry name" value="Nucleoside_phosphorylase_d"/>
</dbReference>
<dbReference type="InterPro" id="IPR035994">
    <property type="entry name" value="Nucleoside_phosphorylase_sf"/>
</dbReference>
<feature type="region of interest" description="Disordered" evidence="24">
    <location>
        <begin position="1"/>
        <end position="25"/>
    </location>
</feature>
<evidence type="ECO:0000256" key="9">
    <source>
        <dbReference type="ARBA" id="ARBA00022741"/>
    </source>
</evidence>
<keyword evidence="11" id="KW-0378">Hydrolase</keyword>
<evidence type="ECO:0000256" key="6">
    <source>
        <dbReference type="ARBA" id="ARBA00013834"/>
    </source>
</evidence>
<evidence type="ECO:0000313" key="29">
    <source>
        <dbReference type="Proteomes" id="UP000663870"/>
    </source>
</evidence>
<dbReference type="Gene3D" id="3.40.50.410">
    <property type="entry name" value="von Willebrand factor, type A domain"/>
    <property type="match status" value="1"/>
</dbReference>
<sequence>MSLLDQNWGGIGGTDDEALDNDHPGRQILTSRDGTLMLIECAKEMFEPLSNTMKSNSTINENENNDDDDDNNELKTGFQLVMRACQRFYQSKIISNDKDLSGIILYGTEKNKNSFDFNNIYILHDLAQPSAERIIQLENLSNKETYKKTYEDLFGLTPSKGYSLNEALWTCSNLFSNSLQRLTIKRIFIFTCNDRPHALNIILERQAKQRAKDLYDVGIQVEIFPILTETITKFDYKKFFQDILMLSDDELDLKNNQITTGRLNELLKLVYSKEHKKRAYCTVPFSLGNSSDGTQLQFSVSVFNMVRPCPKPTKIKLDMKTNMETKLVTKHYLPETAEILMPSDIQYGIDVSNRRVLFDADEIKAIKKFGDPGFQILGFKNLSCLLPHHYVKPGHFIYPDEKYIEGSSCLFNALLKKCLEKKMFILCQFIARRNTPPRLVALIPQAEEINKKDPNDRLASNGFHVYYLPYADDIRTLPKNDTARLDDDNVDLFKNVVRNLKFKYRPEKFENPALQTLWRNIEATALNKNKPEEFIDLTIPNIENQNKKVAEYIDEIKQTIFPPDYIMGVAKRSATKRKADAATTSVSSKRTKSDDDVDVEAAAHNNLLTKLTIPILKNYCKEKGFCSCVYSIMSHNIKSSIESANIAEHGPPASIGEHPNAITNRFYTYERIQEIVAFIQKLAPTKPELAIICGSGLGGLAELIVEKIVIPYADIPHFPKSTVAGHRSNLVLGILNGVYVVCMQGRLHSYEGYTTATCAFPVRVMHMLGAHSLIVTCAAGGINDDYNVGDIMLIKDHLNFPNLAGNNPLIGHNDERFGPRFPPVGHAYDREYLLEMKKIANKNNLQLREGVYCGLGGPCYETIAEINMLKLLGGDAVGMSTVHEVTFAAHCGMHTLGMALITNIGLSDYNITHEVGHDDVIRISELKANDLQQLVFNFADVIKKKSSSKK</sequence>
<feature type="compositionally biased region" description="Polar residues" evidence="24">
    <location>
        <begin position="50"/>
        <end position="59"/>
    </location>
</feature>
<dbReference type="GO" id="GO:0006303">
    <property type="term" value="P:double-strand break repair via nonhomologous end joining"/>
    <property type="evidence" value="ECO:0007669"/>
    <property type="project" value="InterPro"/>
</dbReference>
<evidence type="ECO:0000313" key="26">
    <source>
        <dbReference type="EMBL" id="CAF0984016.1"/>
    </source>
</evidence>
<dbReference type="CDD" id="cd00788">
    <property type="entry name" value="KU70"/>
    <property type="match status" value="1"/>
</dbReference>
<evidence type="ECO:0000313" key="28">
    <source>
        <dbReference type="Proteomes" id="UP000663854"/>
    </source>
</evidence>
<comment type="subcellular location">
    <subcellularLocation>
        <location evidence="1">Nucleus</location>
    </subcellularLocation>
</comment>
<dbReference type="NCBIfam" id="TIGR01700">
    <property type="entry name" value="PNPH"/>
    <property type="match status" value="1"/>
</dbReference>
<dbReference type="InterPro" id="IPR011268">
    <property type="entry name" value="Purine_phosphorylase"/>
</dbReference>
<dbReference type="Pfam" id="PF01048">
    <property type="entry name" value="PNP_UDP_1"/>
    <property type="match status" value="1"/>
</dbReference>
<evidence type="ECO:0000256" key="17">
    <source>
        <dbReference type="ARBA" id="ARBA00023242"/>
    </source>
</evidence>
<dbReference type="GO" id="GO:0003690">
    <property type="term" value="F:double-stranded DNA binding"/>
    <property type="evidence" value="ECO:0007669"/>
    <property type="project" value="TreeGrafter"/>
</dbReference>
<dbReference type="Pfam" id="PF03731">
    <property type="entry name" value="Ku_N"/>
    <property type="match status" value="1"/>
</dbReference>
<feature type="region of interest" description="Disordered" evidence="24">
    <location>
        <begin position="50"/>
        <end position="73"/>
    </location>
</feature>
<name>A0A814FRI2_9BILA</name>
<keyword evidence="7" id="KW-0328">Glycosyltransferase</keyword>
<reference evidence="26" key="1">
    <citation type="submission" date="2021-02" db="EMBL/GenBank/DDBJ databases">
        <authorList>
            <person name="Nowell W R."/>
        </authorList>
    </citation>
    <scope>NUCLEOTIDE SEQUENCE</scope>
</reference>
<evidence type="ECO:0000256" key="21">
    <source>
        <dbReference type="ARBA" id="ARBA00023970"/>
    </source>
</evidence>
<dbReference type="SUPFAM" id="SSF53300">
    <property type="entry name" value="vWA-like"/>
    <property type="match status" value="1"/>
</dbReference>
<comment type="caution">
    <text evidence="26">The sequence shown here is derived from an EMBL/GenBank/DDBJ whole genome shotgun (WGS) entry which is preliminary data.</text>
</comment>
<dbReference type="GO" id="GO:0006310">
    <property type="term" value="P:DNA recombination"/>
    <property type="evidence" value="ECO:0007669"/>
    <property type="project" value="UniProtKB-KW"/>
</dbReference>
<keyword evidence="14" id="KW-0238">DNA-binding</keyword>
<evidence type="ECO:0000256" key="1">
    <source>
        <dbReference type="ARBA" id="ARBA00004123"/>
    </source>
</evidence>
<dbReference type="GO" id="GO:0000723">
    <property type="term" value="P:telomere maintenance"/>
    <property type="evidence" value="ECO:0007669"/>
    <property type="project" value="InterPro"/>
</dbReference>
<evidence type="ECO:0000256" key="16">
    <source>
        <dbReference type="ARBA" id="ARBA00023204"/>
    </source>
</evidence>
<dbReference type="GO" id="GO:0003678">
    <property type="term" value="F:DNA helicase activity"/>
    <property type="evidence" value="ECO:0007669"/>
    <property type="project" value="InterPro"/>
</dbReference>
<keyword evidence="16" id="KW-0234">DNA repair</keyword>
<keyword evidence="8" id="KW-0808">Transferase</keyword>
<dbReference type="SMART" id="SM00559">
    <property type="entry name" value="Ku78"/>
    <property type="match status" value="1"/>
</dbReference>
<dbReference type="CDD" id="cd01458">
    <property type="entry name" value="vWA_ku"/>
    <property type="match status" value="1"/>
</dbReference>
<dbReference type="SUPFAM" id="SSF53167">
    <property type="entry name" value="Purine and uridine phosphorylases"/>
    <property type="match status" value="1"/>
</dbReference>
<keyword evidence="12" id="KW-0347">Helicase</keyword>
<dbReference type="Gene3D" id="1.10.1600.10">
    <property type="match status" value="1"/>
</dbReference>
<dbReference type="UniPathway" id="UPA00606"/>
<dbReference type="Proteomes" id="UP000663870">
    <property type="component" value="Unassembled WGS sequence"/>
</dbReference>
<evidence type="ECO:0000256" key="15">
    <source>
        <dbReference type="ARBA" id="ARBA00023172"/>
    </source>
</evidence>
<evidence type="ECO:0000256" key="2">
    <source>
        <dbReference type="ARBA" id="ARBA00005058"/>
    </source>
</evidence>
<dbReference type="PANTHER" id="PTHR12604">
    <property type="entry name" value="KU AUTOANTIGEN DNA HELICASE"/>
    <property type="match status" value="1"/>
</dbReference>
<evidence type="ECO:0000313" key="27">
    <source>
        <dbReference type="EMBL" id="CAF1058658.1"/>
    </source>
</evidence>
<evidence type="ECO:0000256" key="24">
    <source>
        <dbReference type="SAM" id="MobiDB-lite"/>
    </source>
</evidence>
<dbReference type="InterPro" id="IPR027388">
    <property type="entry name" value="Ku70_bridge/pillars_dom_sf"/>
</dbReference>
<dbReference type="FunFam" id="3.40.50.1580:FF:000004">
    <property type="entry name" value="Purine nucleoside phosphorylase"/>
    <property type="match status" value="1"/>
</dbReference>
<evidence type="ECO:0000256" key="20">
    <source>
        <dbReference type="ARBA" id="ARBA00023950"/>
    </source>
</evidence>
<dbReference type="InterPro" id="IPR005161">
    <property type="entry name" value="Ku_N"/>
</dbReference>
<keyword evidence="13" id="KW-0067">ATP-binding</keyword>
<dbReference type="GO" id="GO:0043564">
    <property type="term" value="C:Ku70:Ku80 complex"/>
    <property type="evidence" value="ECO:0007669"/>
    <property type="project" value="InterPro"/>
</dbReference>
<accession>A0A814FRI2</accession>
<evidence type="ECO:0000256" key="7">
    <source>
        <dbReference type="ARBA" id="ARBA00022676"/>
    </source>
</evidence>
<evidence type="ECO:0000256" key="14">
    <source>
        <dbReference type="ARBA" id="ARBA00023125"/>
    </source>
</evidence>
<dbReference type="GO" id="GO:0005524">
    <property type="term" value="F:ATP binding"/>
    <property type="evidence" value="ECO:0007669"/>
    <property type="project" value="UniProtKB-KW"/>
</dbReference>
<keyword evidence="10" id="KW-0227">DNA damage</keyword>
<dbReference type="Gene3D" id="3.40.50.1580">
    <property type="entry name" value="Nucleoside phosphorylase domain"/>
    <property type="match status" value="1"/>
</dbReference>
<dbReference type="NCBIfam" id="TIGR00578">
    <property type="entry name" value="ku70"/>
    <property type="match status" value="1"/>
</dbReference>